<evidence type="ECO:0000313" key="7">
    <source>
        <dbReference type="Proteomes" id="UP000256709"/>
    </source>
</evidence>
<dbReference type="InterPro" id="IPR020821">
    <property type="entry name" value="ENPP1-3/EXOG-like_nuc-like"/>
</dbReference>
<evidence type="ECO:0000256" key="3">
    <source>
        <dbReference type="SAM" id="MobiDB-lite"/>
    </source>
</evidence>
<feature type="domain" description="ENPP1-3/EXOG-like endonuclease/phosphodiesterase" evidence="4">
    <location>
        <begin position="8"/>
        <end position="222"/>
    </location>
</feature>
<feature type="binding site" evidence="2">
    <location>
        <position position="97"/>
    </location>
    <ligand>
        <name>Mg(2+)</name>
        <dbReference type="ChEBI" id="CHEBI:18420"/>
        <note>catalytic</note>
    </ligand>
</feature>
<accession>A0A3E0VPS2</accession>
<dbReference type="InterPro" id="IPR044925">
    <property type="entry name" value="His-Me_finger_sf"/>
</dbReference>
<dbReference type="SUPFAM" id="SSF54060">
    <property type="entry name" value="His-Me finger endonucleases"/>
    <property type="match status" value="1"/>
</dbReference>
<proteinExistence type="predicted"/>
<organism evidence="6 7">
    <name type="scientific">Subtercola boreus</name>
    <dbReference type="NCBI Taxonomy" id="120213"/>
    <lineage>
        <taxon>Bacteria</taxon>
        <taxon>Bacillati</taxon>
        <taxon>Actinomycetota</taxon>
        <taxon>Actinomycetes</taxon>
        <taxon>Micrococcales</taxon>
        <taxon>Microbacteriaceae</taxon>
        <taxon>Subtercola</taxon>
    </lineage>
</organism>
<evidence type="ECO:0008006" key="8">
    <source>
        <dbReference type="Google" id="ProtNLM"/>
    </source>
</evidence>
<dbReference type="Proteomes" id="UP000256709">
    <property type="component" value="Unassembled WGS sequence"/>
</dbReference>
<feature type="region of interest" description="Disordered" evidence="3">
    <location>
        <begin position="226"/>
        <end position="255"/>
    </location>
</feature>
<dbReference type="OrthoDB" id="104542at2"/>
<keyword evidence="2" id="KW-0479">Metal-binding</keyword>
<dbReference type="AlphaFoldDB" id="A0A3E0VPS2"/>
<dbReference type="SMART" id="SM00477">
    <property type="entry name" value="NUC"/>
    <property type="match status" value="1"/>
</dbReference>
<sequence>MAPSTPQDPARRLPAATAVNIDGALLRDIERGGDWHLDPRIPATEQAGPEIYSNNDLDRGHQVRRRDPVWGDLATATAANQATFVYTNCAPQAGEFNQSAELWGGLENHVLEYTSVYEQKISVFTGPVLASDDPAYRGIQIRRVFWKIAAWTESDNAGASQLASAGFFLDQPPELDEIDLRTARAIAAGSPPPLGPFKTFQFSVQQISDLTGLQLGDLVAADRSRSDRAPAPYLPASFNPSPTSSSDNWTARPSS</sequence>
<dbReference type="InterPro" id="IPR044929">
    <property type="entry name" value="DNA/RNA_non-sp_Endonuclease_sf"/>
</dbReference>
<evidence type="ECO:0000259" key="4">
    <source>
        <dbReference type="SMART" id="SM00477"/>
    </source>
</evidence>
<feature type="domain" description="DNA/RNA non-specific endonuclease/pyrophosphatase/phosphodiesterase" evidence="5">
    <location>
        <begin position="4"/>
        <end position="222"/>
    </location>
</feature>
<dbReference type="EMBL" id="NBXA01000022">
    <property type="protein sequence ID" value="RFA11982.1"/>
    <property type="molecule type" value="Genomic_DNA"/>
</dbReference>
<dbReference type="PANTHER" id="PTHR13966">
    <property type="entry name" value="ENDONUCLEASE RELATED"/>
    <property type="match status" value="1"/>
</dbReference>
<dbReference type="GO" id="GO:0046872">
    <property type="term" value="F:metal ion binding"/>
    <property type="evidence" value="ECO:0007669"/>
    <property type="project" value="UniProtKB-KW"/>
</dbReference>
<evidence type="ECO:0000256" key="2">
    <source>
        <dbReference type="PIRSR" id="PIRSR640255-2"/>
    </source>
</evidence>
<gene>
    <name evidence="6" type="ORF">B7R21_11655</name>
</gene>
<evidence type="ECO:0000259" key="5">
    <source>
        <dbReference type="SMART" id="SM00892"/>
    </source>
</evidence>
<dbReference type="InterPro" id="IPR040255">
    <property type="entry name" value="Non-specific_endonuclease"/>
</dbReference>
<name>A0A3E0VPS2_9MICO</name>
<dbReference type="GO" id="GO:0016787">
    <property type="term" value="F:hydrolase activity"/>
    <property type="evidence" value="ECO:0007669"/>
    <property type="project" value="InterPro"/>
</dbReference>
<feature type="compositionally biased region" description="Polar residues" evidence="3">
    <location>
        <begin position="238"/>
        <end position="255"/>
    </location>
</feature>
<reference evidence="6 7" key="1">
    <citation type="submission" date="2017-04" db="EMBL/GenBank/DDBJ databases">
        <title>Comparative genome analysis of Subtercola boreus.</title>
        <authorList>
            <person name="Cho Y.-J."/>
            <person name="Cho A."/>
            <person name="Kim O.-S."/>
            <person name="Lee J.-I."/>
        </authorList>
    </citation>
    <scope>NUCLEOTIDE SEQUENCE [LARGE SCALE GENOMIC DNA]</scope>
    <source>
        <strain evidence="6 7">P27444</strain>
    </source>
</reference>
<evidence type="ECO:0000313" key="6">
    <source>
        <dbReference type="EMBL" id="RFA11982.1"/>
    </source>
</evidence>
<dbReference type="GO" id="GO:0003676">
    <property type="term" value="F:nucleic acid binding"/>
    <property type="evidence" value="ECO:0007669"/>
    <property type="project" value="InterPro"/>
</dbReference>
<dbReference type="Gene3D" id="3.40.570.10">
    <property type="entry name" value="Extracellular Endonuclease, subunit A"/>
    <property type="match status" value="1"/>
</dbReference>
<evidence type="ECO:0000256" key="1">
    <source>
        <dbReference type="PIRSR" id="PIRSR640255-1"/>
    </source>
</evidence>
<comment type="caution">
    <text evidence="6">The sequence shown here is derived from an EMBL/GenBank/DDBJ whole genome shotgun (WGS) entry which is preliminary data.</text>
</comment>
<dbReference type="GO" id="GO:0004519">
    <property type="term" value="F:endonuclease activity"/>
    <property type="evidence" value="ECO:0007669"/>
    <property type="project" value="TreeGrafter"/>
</dbReference>
<dbReference type="PANTHER" id="PTHR13966:SF5">
    <property type="entry name" value="ENDONUCLEASE G, MITOCHONDRIAL"/>
    <property type="match status" value="1"/>
</dbReference>
<dbReference type="Pfam" id="PF01223">
    <property type="entry name" value="Endonuclease_NS"/>
    <property type="match status" value="1"/>
</dbReference>
<dbReference type="InterPro" id="IPR001604">
    <property type="entry name" value="Endo_G_ENPP1-like_dom"/>
</dbReference>
<dbReference type="SMART" id="SM00892">
    <property type="entry name" value="Endonuclease_NS"/>
    <property type="match status" value="1"/>
</dbReference>
<feature type="active site" description="Proton acceptor" evidence="1">
    <location>
        <position position="61"/>
    </location>
</feature>
<protein>
    <recommendedName>
        <fullName evidence="8">Endonuclease</fullName>
    </recommendedName>
</protein>